<dbReference type="Pfam" id="PF00583">
    <property type="entry name" value="Acetyltransf_1"/>
    <property type="match status" value="1"/>
</dbReference>
<dbReference type="PANTHER" id="PTHR43877">
    <property type="entry name" value="AMINOALKYLPHOSPHONATE N-ACETYLTRANSFERASE-RELATED-RELATED"/>
    <property type="match status" value="1"/>
</dbReference>
<comment type="caution">
    <text evidence="4">The sequence shown here is derived from an EMBL/GenBank/DDBJ whole genome shotgun (WGS) entry which is preliminary data.</text>
</comment>
<proteinExistence type="predicted"/>
<dbReference type="RefSeq" id="WP_083426845.1">
    <property type="nucleotide sequence ID" value="NZ_CP101752.1"/>
</dbReference>
<sequence>MNEPTLRPALASDLPFVYRGELAYIRQWEPAHEDDWYRQLERHLTRWVEHLEHLTIATLEGQPVGYSLWMPDEGHAELCTLGVCAAFRRKGVGDALLQAYIAAARAEGFSHLTLNVRQDNPARRLYERAGFRHLGTSPNGYLRYMLQAAPCKAHG</sequence>
<dbReference type="EMBL" id="FOLS01000033">
    <property type="protein sequence ID" value="SFD69018.1"/>
    <property type="molecule type" value="Genomic_DNA"/>
</dbReference>
<dbReference type="GO" id="GO:0005840">
    <property type="term" value="C:ribosome"/>
    <property type="evidence" value="ECO:0007669"/>
    <property type="project" value="UniProtKB-KW"/>
</dbReference>
<evidence type="ECO:0000313" key="5">
    <source>
        <dbReference type="Proteomes" id="UP000183385"/>
    </source>
</evidence>
<dbReference type="InterPro" id="IPR050832">
    <property type="entry name" value="Bact_Acetyltransf"/>
</dbReference>
<keyword evidence="1" id="KW-0808">Transferase</keyword>
<accession>A0AAQ1KKZ0</accession>
<dbReference type="InterPro" id="IPR000182">
    <property type="entry name" value="GNAT_dom"/>
</dbReference>
<dbReference type="InterPro" id="IPR016181">
    <property type="entry name" value="Acyl_CoA_acyltransferase"/>
</dbReference>
<name>A0AAQ1KKZ0_9PSED</name>
<dbReference type="Gene3D" id="3.40.630.30">
    <property type="match status" value="1"/>
</dbReference>
<keyword evidence="4" id="KW-0689">Ribosomal protein</keyword>
<evidence type="ECO:0000313" key="4">
    <source>
        <dbReference type="EMBL" id="SFD69018.1"/>
    </source>
</evidence>
<dbReference type="Proteomes" id="UP000183385">
    <property type="component" value="Unassembled WGS sequence"/>
</dbReference>
<dbReference type="SUPFAM" id="SSF55729">
    <property type="entry name" value="Acyl-CoA N-acyltransferases (Nat)"/>
    <property type="match status" value="1"/>
</dbReference>
<dbReference type="GO" id="GO:0016747">
    <property type="term" value="F:acyltransferase activity, transferring groups other than amino-acyl groups"/>
    <property type="evidence" value="ECO:0007669"/>
    <property type="project" value="InterPro"/>
</dbReference>
<keyword evidence="2" id="KW-0012">Acyltransferase</keyword>
<keyword evidence="5" id="KW-1185">Reference proteome</keyword>
<gene>
    <name evidence="4" type="ORF">SAMN05216577_13367</name>
</gene>
<keyword evidence="4" id="KW-0687">Ribonucleoprotein</keyword>
<organism evidence="4 5">
    <name type="scientific">Pseudomonas citronellolis</name>
    <dbReference type="NCBI Taxonomy" id="53408"/>
    <lineage>
        <taxon>Bacteria</taxon>
        <taxon>Pseudomonadati</taxon>
        <taxon>Pseudomonadota</taxon>
        <taxon>Gammaproteobacteria</taxon>
        <taxon>Pseudomonadales</taxon>
        <taxon>Pseudomonadaceae</taxon>
        <taxon>Pseudomonas</taxon>
    </lineage>
</organism>
<feature type="domain" description="N-acetyltransferase" evidence="3">
    <location>
        <begin position="4"/>
        <end position="150"/>
    </location>
</feature>
<evidence type="ECO:0000259" key="3">
    <source>
        <dbReference type="PROSITE" id="PS51186"/>
    </source>
</evidence>
<dbReference type="CDD" id="cd04301">
    <property type="entry name" value="NAT_SF"/>
    <property type="match status" value="1"/>
</dbReference>
<dbReference type="PANTHER" id="PTHR43877:SF1">
    <property type="entry name" value="ACETYLTRANSFERASE"/>
    <property type="match status" value="1"/>
</dbReference>
<evidence type="ECO:0000256" key="1">
    <source>
        <dbReference type="ARBA" id="ARBA00022679"/>
    </source>
</evidence>
<protein>
    <submittedName>
        <fullName evidence="4">Ribosomal protein S18 acetylase RimI</fullName>
    </submittedName>
</protein>
<reference evidence="4 5" key="1">
    <citation type="submission" date="2016-10" db="EMBL/GenBank/DDBJ databases">
        <authorList>
            <person name="Varghese N."/>
            <person name="Submissions S."/>
        </authorList>
    </citation>
    <scope>NUCLEOTIDE SEQUENCE [LARGE SCALE GENOMIC DNA]</scope>
    <source>
        <strain evidence="4 5">LMG 18378</strain>
    </source>
</reference>
<evidence type="ECO:0000256" key="2">
    <source>
        <dbReference type="ARBA" id="ARBA00023315"/>
    </source>
</evidence>
<dbReference type="PROSITE" id="PS51186">
    <property type="entry name" value="GNAT"/>
    <property type="match status" value="1"/>
</dbReference>
<dbReference type="AlphaFoldDB" id="A0AAQ1KKZ0"/>